<accession>A0AAN9NY45</accession>
<keyword evidence="2" id="KW-1185">Reference proteome</keyword>
<protein>
    <submittedName>
        <fullName evidence="1">Uncharacterized protein</fullName>
    </submittedName>
</protein>
<dbReference type="Proteomes" id="UP001374584">
    <property type="component" value="Unassembled WGS sequence"/>
</dbReference>
<reference evidence="1 2" key="1">
    <citation type="submission" date="2024-01" db="EMBL/GenBank/DDBJ databases">
        <title>The genomes of 5 underutilized Papilionoideae crops provide insights into root nodulation and disease resistanc.</title>
        <authorList>
            <person name="Jiang F."/>
        </authorList>
    </citation>
    <scope>NUCLEOTIDE SEQUENCE [LARGE SCALE GENOMIC DNA]</scope>
    <source>
        <strain evidence="1">JINMINGXINNONG_FW02</strain>
        <tissue evidence="1">Leaves</tissue>
    </source>
</reference>
<dbReference type="EMBL" id="JAYMYR010000002">
    <property type="protein sequence ID" value="KAK7377708.1"/>
    <property type="molecule type" value="Genomic_DNA"/>
</dbReference>
<name>A0AAN9NY45_PHACN</name>
<dbReference type="AlphaFoldDB" id="A0AAN9NY45"/>
<organism evidence="1 2">
    <name type="scientific">Phaseolus coccineus</name>
    <name type="common">Scarlet runner bean</name>
    <name type="synonym">Phaseolus multiflorus</name>
    <dbReference type="NCBI Taxonomy" id="3886"/>
    <lineage>
        <taxon>Eukaryota</taxon>
        <taxon>Viridiplantae</taxon>
        <taxon>Streptophyta</taxon>
        <taxon>Embryophyta</taxon>
        <taxon>Tracheophyta</taxon>
        <taxon>Spermatophyta</taxon>
        <taxon>Magnoliopsida</taxon>
        <taxon>eudicotyledons</taxon>
        <taxon>Gunneridae</taxon>
        <taxon>Pentapetalae</taxon>
        <taxon>rosids</taxon>
        <taxon>fabids</taxon>
        <taxon>Fabales</taxon>
        <taxon>Fabaceae</taxon>
        <taxon>Papilionoideae</taxon>
        <taxon>50 kb inversion clade</taxon>
        <taxon>NPAAA clade</taxon>
        <taxon>indigoferoid/millettioid clade</taxon>
        <taxon>Phaseoleae</taxon>
        <taxon>Phaseolus</taxon>
    </lineage>
</organism>
<sequence>MTSAIDCHGFSVTRVCCAVVLQGAWRRCLVAAAVGGSGTVPLKVRRWVSLVVRCAHPQVGSTTAGRASATVCASVAVGLWRAGAVGARRGAVYCGGLVCVPWWLAG</sequence>
<comment type="caution">
    <text evidence="1">The sequence shown here is derived from an EMBL/GenBank/DDBJ whole genome shotgun (WGS) entry which is preliminary data.</text>
</comment>
<proteinExistence type="predicted"/>
<gene>
    <name evidence="1" type="ORF">VNO80_03139</name>
</gene>
<evidence type="ECO:0000313" key="1">
    <source>
        <dbReference type="EMBL" id="KAK7377708.1"/>
    </source>
</evidence>
<evidence type="ECO:0000313" key="2">
    <source>
        <dbReference type="Proteomes" id="UP001374584"/>
    </source>
</evidence>